<dbReference type="Proteomes" id="UP000815677">
    <property type="component" value="Unassembled WGS sequence"/>
</dbReference>
<reference evidence="2" key="1">
    <citation type="submission" date="2014-09" db="EMBL/GenBank/DDBJ databases">
        <title>Genome sequence of the luminous mushroom Mycena chlorophos for searching fungal bioluminescence genes.</title>
        <authorList>
            <person name="Tanaka Y."/>
            <person name="Kasuga D."/>
            <person name="Oba Y."/>
            <person name="Hase S."/>
            <person name="Sato K."/>
            <person name="Oba Y."/>
            <person name="Sakakibara Y."/>
        </authorList>
    </citation>
    <scope>NUCLEOTIDE SEQUENCE</scope>
</reference>
<evidence type="ECO:0000256" key="1">
    <source>
        <dbReference type="SAM" id="Coils"/>
    </source>
</evidence>
<sequence length="479" mass="53840">MSDHDLPALRARIQDIDHEIESLEDRIAALRVDREPIAAVLDAVVYPVLSLPTEITAHIFTHYVDSPHIGRQSSFRDGTLPLTLGAVCRDWRQISLFTSSLWADFKIRAPPSSAHEREFEVFFALLQHFLRHAGTHPLRVFVEGRLICPSPSFNTSLDCITRIQSVLSPYWPQMASLDLVVEPPSAPFKLMPRYGVPALRALSLQSSPGLSDWRCGDVHELQDAPMLCSVSMDGLSMASVTLPWRQLTHLEFGSESMYNCLAILCQTPLLENLRYASLSQRPIAGSTPRIITLARLCSLEALEQRVEPQEGIQRNCVLDYLIAPALTSLRLASTTTESVSAFAARSNFTLRHARLRDIDEDNMFRFLKNQPHLEDLELDIDFWQSGCPHQCIAQVARELGTNTTFLPNLRTLEVLKAEKHLGALARSIAARWRGELTGVVPLRRLGLHLTEDAEKSFVAVLRPLMRIGFELFLRAPDED</sequence>
<gene>
    <name evidence="2" type="ORF">MCHLO_17430</name>
</gene>
<keyword evidence="1" id="KW-0175">Coiled coil</keyword>
<evidence type="ECO:0000313" key="3">
    <source>
        <dbReference type="Proteomes" id="UP000815677"/>
    </source>
</evidence>
<accession>A0ABQ0MGE0</accession>
<dbReference type="InterPro" id="IPR032675">
    <property type="entry name" value="LRR_dom_sf"/>
</dbReference>
<organism evidence="2 3">
    <name type="scientific">Mycena chlorophos</name>
    <name type="common">Agaric fungus</name>
    <name type="synonym">Agaricus chlorophos</name>
    <dbReference type="NCBI Taxonomy" id="658473"/>
    <lineage>
        <taxon>Eukaryota</taxon>
        <taxon>Fungi</taxon>
        <taxon>Dikarya</taxon>
        <taxon>Basidiomycota</taxon>
        <taxon>Agaricomycotina</taxon>
        <taxon>Agaricomycetes</taxon>
        <taxon>Agaricomycetidae</taxon>
        <taxon>Agaricales</taxon>
        <taxon>Marasmiineae</taxon>
        <taxon>Mycenaceae</taxon>
        <taxon>Mycena</taxon>
    </lineage>
</organism>
<dbReference type="Gene3D" id="3.80.10.10">
    <property type="entry name" value="Ribonuclease Inhibitor"/>
    <property type="match status" value="1"/>
</dbReference>
<proteinExistence type="predicted"/>
<protein>
    <recommendedName>
        <fullName evidence="4">F-box domain-containing protein</fullName>
    </recommendedName>
</protein>
<evidence type="ECO:0008006" key="4">
    <source>
        <dbReference type="Google" id="ProtNLM"/>
    </source>
</evidence>
<evidence type="ECO:0000313" key="2">
    <source>
        <dbReference type="EMBL" id="GAT61406.1"/>
    </source>
</evidence>
<keyword evidence="3" id="KW-1185">Reference proteome</keyword>
<dbReference type="EMBL" id="DF850030">
    <property type="protein sequence ID" value="GAT61406.1"/>
    <property type="molecule type" value="Genomic_DNA"/>
</dbReference>
<feature type="coiled-coil region" evidence="1">
    <location>
        <begin position="6"/>
        <end position="33"/>
    </location>
</feature>
<name>A0ABQ0MGE0_MYCCL</name>
<dbReference type="Gene3D" id="1.20.1280.50">
    <property type="match status" value="1"/>
</dbReference>